<feature type="compositionally biased region" description="Basic and acidic residues" evidence="1">
    <location>
        <begin position="236"/>
        <end position="245"/>
    </location>
</feature>
<evidence type="ECO:0000256" key="1">
    <source>
        <dbReference type="SAM" id="MobiDB-lite"/>
    </source>
</evidence>
<name>A0ABM1HL78_SOLPN</name>
<evidence type="ECO:0000313" key="3">
    <source>
        <dbReference type="RefSeq" id="XP_015087139.1"/>
    </source>
</evidence>
<dbReference type="PRINTS" id="PR01217">
    <property type="entry name" value="PRICHEXTENSN"/>
</dbReference>
<gene>
    <name evidence="3" type="primary">LOC107030346</name>
</gene>
<feature type="compositionally biased region" description="Basic residues" evidence="1">
    <location>
        <begin position="170"/>
        <end position="192"/>
    </location>
</feature>
<dbReference type="Proteomes" id="UP000694930">
    <property type="component" value="Chromosome 9"/>
</dbReference>
<feature type="compositionally biased region" description="Pro residues" evidence="1">
    <location>
        <begin position="57"/>
        <end position="66"/>
    </location>
</feature>
<keyword evidence="2" id="KW-1185">Reference proteome</keyword>
<dbReference type="RefSeq" id="XP_015087139.1">
    <property type="nucleotide sequence ID" value="XM_015231653.1"/>
</dbReference>
<feature type="compositionally biased region" description="Polar residues" evidence="1">
    <location>
        <begin position="109"/>
        <end position="127"/>
    </location>
</feature>
<reference evidence="3" key="2">
    <citation type="submission" date="2025-08" db="UniProtKB">
        <authorList>
            <consortium name="RefSeq"/>
        </authorList>
    </citation>
    <scope>IDENTIFICATION</scope>
</reference>
<feature type="compositionally biased region" description="Pro residues" evidence="1">
    <location>
        <begin position="93"/>
        <end position="107"/>
    </location>
</feature>
<feature type="region of interest" description="Disordered" evidence="1">
    <location>
        <begin position="1"/>
        <end position="245"/>
    </location>
</feature>
<reference evidence="2" key="1">
    <citation type="journal article" date="2014" name="Nat. Genet.">
        <title>The genome of the stress-tolerant wild tomato species Solanum pennellii.</title>
        <authorList>
            <person name="Bolger A."/>
            <person name="Scossa F."/>
            <person name="Bolger M.E."/>
            <person name="Lanz C."/>
            <person name="Maumus F."/>
            <person name="Tohge T."/>
            <person name="Quesneville H."/>
            <person name="Alseekh S."/>
            <person name="Sorensen I."/>
            <person name="Lichtenstein G."/>
            <person name="Fich E.A."/>
            <person name="Conte M."/>
            <person name="Keller H."/>
            <person name="Schneeberger K."/>
            <person name="Schwacke R."/>
            <person name="Ofner I."/>
            <person name="Vrebalov J."/>
            <person name="Xu Y."/>
            <person name="Osorio S."/>
            <person name="Aflitos S.A."/>
            <person name="Schijlen E."/>
            <person name="Jimenez-Gomez J.M."/>
            <person name="Ryngajllo M."/>
            <person name="Kimura S."/>
            <person name="Kumar R."/>
            <person name="Koenig D."/>
            <person name="Headland L.R."/>
            <person name="Maloof J.N."/>
            <person name="Sinha N."/>
            <person name="van Ham R.C."/>
            <person name="Lankhorst R.K."/>
            <person name="Mao L."/>
            <person name="Vogel A."/>
            <person name="Arsova B."/>
            <person name="Panstruga R."/>
            <person name="Fei Z."/>
            <person name="Rose J.K."/>
            <person name="Zamir D."/>
            <person name="Carrari F."/>
            <person name="Giovannoni J.J."/>
            <person name="Weigel D."/>
            <person name="Usadel B."/>
            <person name="Fernie A.R."/>
        </authorList>
    </citation>
    <scope>NUCLEOTIDE SEQUENCE [LARGE SCALE GENOMIC DNA]</scope>
    <source>
        <strain evidence="2">cv. LA0716</strain>
    </source>
</reference>
<sequence length="245" mass="25799">MVNPLVAYSDDESSSDNALSQGEENPVVDVVPNLGEESQPPLKPSTPKLDPSTSPSPKAPSPPPPVKEASPPVGAESSPPPVKEASPPVGADSPPPPIIESPPPPVQETPLSPVQETPLSPVQETPLSPNPEIPTTSVPNNPPSSPSHKTTTQNPPPSPITDDILLSTLHPKKPRRPRKHIAVKQVRPHRPVTRSANVVKSTDDATSVVKRRRLGKSPVHSSVSPMNLDSEIDDASEGKHSVAPQ</sequence>
<evidence type="ECO:0000313" key="2">
    <source>
        <dbReference type="Proteomes" id="UP000694930"/>
    </source>
</evidence>
<organism evidence="2 3">
    <name type="scientific">Solanum pennellii</name>
    <name type="common">Tomato</name>
    <name type="synonym">Lycopersicon pennellii</name>
    <dbReference type="NCBI Taxonomy" id="28526"/>
    <lineage>
        <taxon>Eukaryota</taxon>
        <taxon>Viridiplantae</taxon>
        <taxon>Streptophyta</taxon>
        <taxon>Embryophyta</taxon>
        <taxon>Tracheophyta</taxon>
        <taxon>Spermatophyta</taxon>
        <taxon>Magnoliopsida</taxon>
        <taxon>eudicotyledons</taxon>
        <taxon>Gunneridae</taxon>
        <taxon>Pentapetalae</taxon>
        <taxon>asterids</taxon>
        <taxon>lamiids</taxon>
        <taxon>Solanales</taxon>
        <taxon>Solanaceae</taxon>
        <taxon>Solanoideae</taxon>
        <taxon>Solaneae</taxon>
        <taxon>Solanum</taxon>
        <taxon>Solanum subgen. Lycopersicon</taxon>
    </lineage>
</organism>
<protein>
    <submittedName>
        <fullName evidence="3">Extensin-like</fullName>
    </submittedName>
</protein>
<accession>A0ABM1HL78</accession>
<dbReference type="GeneID" id="107030346"/>
<proteinExistence type="predicted"/>